<evidence type="ECO:0000259" key="3">
    <source>
        <dbReference type="PROSITE" id="PS50238"/>
    </source>
</evidence>
<dbReference type="PANTHER" id="PTHR15729">
    <property type="entry name" value="CDC42 GTPASE-ACTIVATING PROTEIN"/>
    <property type="match status" value="1"/>
</dbReference>
<feature type="region of interest" description="Disordered" evidence="2">
    <location>
        <begin position="732"/>
        <end position="762"/>
    </location>
</feature>
<dbReference type="GeneTree" id="ENSGT00940000165396"/>
<feature type="compositionally biased region" description="Basic and acidic residues" evidence="2">
    <location>
        <begin position="1242"/>
        <end position="1276"/>
    </location>
</feature>
<proteinExistence type="predicted"/>
<dbReference type="Gene3D" id="1.10.555.10">
    <property type="entry name" value="Rho GTPase activation protein"/>
    <property type="match status" value="1"/>
</dbReference>
<dbReference type="InterPro" id="IPR000198">
    <property type="entry name" value="RhoGAP_dom"/>
</dbReference>
<feature type="compositionally biased region" description="Low complexity" evidence="2">
    <location>
        <begin position="200"/>
        <end position="210"/>
    </location>
</feature>
<feature type="compositionally biased region" description="Basic and acidic residues" evidence="2">
    <location>
        <begin position="1189"/>
        <end position="1223"/>
    </location>
</feature>
<organism evidence="4 5">
    <name type="scientific">Pygocentrus nattereri</name>
    <name type="common">Red-bellied piranha</name>
    <dbReference type="NCBI Taxonomy" id="42514"/>
    <lineage>
        <taxon>Eukaryota</taxon>
        <taxon>Metazoa</taxon>
        <taxon>Chordata</taxon>
        <taxon>Craniata</taxon>
        <taxon>Vertebrata</taxon>
        <taxon>Euteleostomi</taxon>
        <taxon>Actinopterygii</taxon>
        <taxon>Neopterygii</taxon>
        <taxon>Teleostei</taxon>
        <taxon>Ostariophysi</taxon>
        <taxon>Characiformes</taxon>
        <taxon>Characoidei</taxon>
        <taxon>Pygocentrus</taxon>
    </lineage>
</organism>
<dbReference type="Pfam" id="PF00620">
    <property type="entry name" value="RhoGAP"/>
    <property type="match status" value="1"/>
</dbReference>
<feature type="compositionally biased region" description="Basic and acidic residues" evidence="2">
    <location>
        <begin position="866"/>
        <end position="898"/>
    </location>
</feature>
<feature type="region of interest" description="Disordered" evidence="2">
    <location>
        <begin position="146"/>
        <end position="216"/>
    </location>
</feature>
<feature type="domain" description="Rho-GAP" evidence="3">
    <location>
        <begin position="1"/>
        <end position="67"/>
    </location>
</feature>
<protein>
    <recommendedName>
        <fullName evidence="3">Rho-GAP domain-containing protein</fullName>
    </recommendedName>
</protein>
<feature type="region of interest" description="Disordered" evidence="2">
    <location>
        <begin position="473"/>
        <end position="512"/>
    </location>
</feature>
<feature type="compositionally biased region" description="Acidic residues" evidence="2">
    <location>
        <begin position="543"/>
        <end position="566"/>
    </location>
</feature>
<dbReference type="PANTHER" id="PTHR15729:SF12">
    <property type="entry name" value="RHO GTPASE-ACTIVATING PROTEIN 30"/>
    <property type="match status" value="1"/>
</dbReference>
<reference evidence="4" key="2">
    <citation type="submission" date="2025-08" db="UniProtKB">
        <authorList>
            <consortium name="Ensembl"/>
        </authorList>
    </citation>
    <scope>IDENTIFICATION</scope>
</reference>
<feature type="compositionally biased region" description="Acidic residues" evidence="2">
    <location>
        <begin position="373"/>
        <end position="397"/>
    </location>
</feature>
<dbReference type="FunFam" id="1.10.555.10:FF:000059">
    <property type="entry name" value="rho GTPase-activating protein 30 isoform X2"/>
    <property type="match status" value="1"/>
</dbReference>
<dbReference type="SUPFAM" id="SSF48350">
    <property type="entry name" value="GTPase activation domain, GAP"/>
    <property type="match status" value="1"/>
</dbReference>
<feature type="region of interest" description="Disordered" evidence="2">
    <location>
        <begin position="540"/>
        <end position="571"/>
    </location>
</feature>
<keyword evidence="1" id="KW-0343">GTPase activation</keyword>
<feature type="compositionally biased region" description="Acidic residues" evidence="2">
    <location>
        <begin position="485"/>
        <end position="495"/>
    </location>
</feature>
<feature type="compositionally biased region" description="Basic and acidic residues" evidence="2">
    <location>
        <begin position="910"/>
        <end position="952"/>
    </location>
</feature>
<dbReference type="AlphaFoldDB" id="A0A3B4ENE7"/>
<reference evidence="4" key="3">
    <citation type="submission" date="2025-09" db="UniProtKB">
        <authorList>
            <consortium name="Ensembl"/>
        </authorList>
    </citation>
    <scope>IDENTIFICATION</scope>
</reference>
<dbReference type="GO" id="GO:0007264">
    <property type="term" value="P:small GTPase-mediated signal transduction"/>
    <property type="evidence" value="ECO:0007669"/>
    <property type="project" value="TreeGrafter"/>
</dbReference>
<feature type="compositionally biased region" description="Basic and acidic residues" evidence="2">
    <location>
        <begin position="827"/>
        <end position="836"/>
    </location>
</feature>
<dbReference type="STRING" id="42514.ENSPNAP00000036701"/>
<feature type="region of interest" description="Disordered" evidence="2">
    <location>
        <begin position="1112"/>
        <end position="1276"/>
    </location>
</feature>
<feature type="region of interest" description="Disordered" evidence="2">
    <location>
        <begin position="804"/>
        <end position="1095"/>
    </location>
</feature>
<feature type="region of interest" description="Disordered" evidence="2">
    <location>
        <begin position="232"/>
        <end position="271"/>
    </location>
</feature>
<feature type="region of interest" description="Disordered" evidence="2">
    <location>
        <begin position="300"/>
        <end position="417"/>
    </location>
</feature>
<evidence type="ECO:0000256" key="2">
    <source>
        <dbReference type="SAM" id="MobiDB-lite"/>
    </source>
</evidence>
<evidence type="ECO:0000313" key="5">
    <source>
        <dbReference type="Proteomes" id="UP001501920"/>
    </source>
</evidence>
<evidence type="ECO:0000313" key="4">
    <source>
        <dbReference type="Ensembl" id="ENSPNAP00000036701.2"/>
    </source>
</evidence>
<keyword evidence="5" id="KW-1185">Reference proteome</keyword>
<accession>A0A3B4ENE7</accession>
<feature type="compositionally biased region" description="Basic and acidic residues" evidence="2">
    <location>
        <begin position="968"/>
        <end position="1043"/>
    </location>
</feature>
<feature type="region of interest" description="Disordered" evidence="2">
    <location>
        <begin position="665"/>
        <end position="711"/>
    </location>
</feature>
<gene>
    <name evidence="4" type="primary">MIA3</name>
</gene>
<feature type="compositionally biased region" description="Basic and acidic residues" evidence="2">
    <location>
        <begin position="301"/>
        <end position="354"/>
    </location>
</feature>
<feature type="compositionally biased region" description="Basic and acidic residues" evidence="2">
    <location>
        <begin position="1162"/>
        <end position="1177"/>
    </location>
</feature>
<dbReference type="GO" id="GO:0005096">
    <property type="term" value="F:GTPase activator activity"/>
    <property type="evidence" value="ECO:0007669"/>
    <property type="project" value="UniProtKB-KW"/>
</dbReference>
<dbReference type="Ensembl" id="ENSPNAT00000031634.2">
    <property type="protein sequence ID" value="ENSPNAP00000036701.2"/>
    <property type="gene ID" value="ENSPNAG00000027768.2"/>
</dbReference>
<feature type="compositionally biased region" description="Low complexity" evidence="2">
    <location>
        <begin position="750"/>
        <end position="762"/>
    </location>
</feature>
<reference evidence="4 5" key="1">
    <citation type="submission" date="2020-10" db="EMBL/GenBank/DDBJ databases">
        <title>Pygocentrus nattereri (red-bellied piranha) genome, fPygNat1, primary haplotype.</title>
        <authorList>
            <person name="Myers G."/>
            <person name="Meyer A."/>
            <person name="Karagic N."/>
            <person name="Pippel M."/>
            <person name="Winkler S."/>
            <person name="Tracey A."/>
            <person name="Wood J."/>
            <person name="Formenti G."/>
            <person name="Howe K."/>
            <person name="Fedrigo O."/>
            <person name="Jarvis E.D."/>
        </authorList>
    </citation>
    <scope>NUCLEOTIDE SEQUENCE [LARGE SCALE GENOMIC DNA]</scope>
</reference>
<name>A0A3B4ENE7_PYGNA</name>
<evidence type="ECO:0000256" key="1">
    <source>
        <dbReference type="ARBA" id="ARBA00022468"/>
    </source>
</evidence>
<dbReference type="InterPro" id="IPR051576">
    <property type="entry name" value="PX-Rho_GAP"/>
</dbReference>
<feature type="compositionally biased region" description="Basic and acidic residues" evidence="2">
    <location>
        <begin position="1137"/>
        <end position="1153"/>
    </location>
</feature>
<dbReference type="PROSITE" id="PS50238">
    <property type="entry name" value="RHOGAP"/>
    <property type="match status" value="1"/>
</dbReference>
<dbReference type="InterPro" id="IPR008936">
    <property type="entry name" value="Rho_GTPase_activation_prot"/>
</dbReference>
<dbReference type="Proteomes" id="UP001501920">
    <property type="component" value="Chromosome 19"/>
</dbReference>
<feature type="compositionally biased region" description="Basic and acidic residues" evidence="2">
    <location>
        <begin position="1052"/>
        <end position="1062"/>
    </location>
</feature>
<feature type="compositionally biased region" description="Basic and acidic residues" evidence="2">
    <location>
        <begin position="679"/>
        <end position="696"/>
    </location>
</feature>
<sequence length="1276" mass="141462">MRHLVKMSTFCDQTNMHARNLAIVWAPNLLRSKDIEASGFNGTAAFMEVRIQSIVVEFILTHVAQLFPDSCTEPGLTLERRKSLPSPSALSGHEDSFFKAIPFQCPGNMSPGDGPPPMRPYHAIIDGTDKRKGSLKGRKWKSIFNLGGRLQDPRKKNKYTTKEKEKTSLRPAKSMDSLSSGPYTLEDPRHPSSHLSTLVTPSGTPESGTVSSGGVGSGYAVTYRRTGGASVSMVSGGSGTQGTYKSLDTGGTAGADRSPAISHGAASKAERRAGMHISGPFSVTVPLHITSGLALGVLHGGRPEEELPQHGVEEQPKKVKPENTGEKEVSAEGEKEKTEWNQGDHAKDEVKMDNNESSPSEEEDKNEVKTEVEEAGLEEREEFQDEVDDYLSEEAESSETHHATHRPSLAEDTVESDYMDMKPGLLKDYAATVGQSEMTYHPLSIEEEYPDQELPLDFQDTFGFLDLMDTSAPSQLNEFSVEPPCFEEEEEEDDDNKQNEPPCPTLSVSHTEFPARINRARSGKSHSLPYKSCPFLPVPSFSSDEDNYTEPDDDDDHDDHDEDESDKSEYEDMFCKSLPSACQFQGLNWTCSQTVTSNSADCSVDAHSNNQSECLHQTNNIEVTERSQDLILVNQSENLTQTDTEMTPSNGMDTHAIEQCLNQGDLSPLPLETSENVNTDEKKTEDKSTEDVKEENGSQEAGHLSEPMQETNKEMGSTANIEETHICGQEEGHSMDSEDEEDTYFGPDVTSISPEPSSIETSCTNDQLTVKEEHSNMGSQHAGSEGCLDIIASEVTLIDEPDLARESASSGCQDMVETTELSMEQKLTLHNDKQDQVEVGDEQSGKKEVDKEGEEGIDIISVVGEKLMKEEITEIPEPKEENRDEESSPVNEENKSESEQVNPVEAACEINKESQQEPERVTDEQVDNSESKDVEDDAIHEVAEDLLKKEVEVGEGQTVLERNEEEEKLTIGKEKEERDRGEEIDGQMEKDNIGEETEARKESHPEGATEIKEGSDLEKQVVREMSEGEDRLSDDSGDSRDSGDLLEECESERENERAKEETNAEASMAGGKKPLRPPRMKEIEGGKGVRLGPGVGRTVLISKQAPTRVYQTRAVPVVPPKPQHSKITAFKQQFQQKDNERQPRESEKGDLRQNHNQGNGTDEQRVEENQAKLKDTSGETCPALVWEPGKGEDKESQGERRGTWDGGSWRKDGQKELDRDTKRASGISICFDEAVARATGKRSREKEDRFIDLQWERGDQKEGSIQRKREEEGKTD</sequence>